<feature type="region of interest" description="Disordered" evidence="1">
    <location>
        <begin position="1"/>
        <end position="45"/>
    </location>
</feature>
<evidence type="ECO:0000313" key="2">
    <source>
        <dbReference type="EMBL" id="KAK9121461.1"/>
    </source>
</evidence>
<name>A0AAP0ITG4_9MAGN</name>
<feature type="compositionally biased region" description="Basic and acidic residues" evidence="1">
    <location>
        <begin position="36"/>
        <end position="45"/>
    </location>
</feature>
<evidence type="ECO:0000313" key="3">
    <source>
        <dbReference type="Proteomes" id="UP001420932"/>
    </source>
</evidence>
<proteinExistence type="predicted"/>
<protein>
    <submittedName>
        <fullName evidence="2">Uncharacterized protein</fullName>
    </submittedName>
</protein>
<feature type="compositionally biased region" description="Acidic residues" evidence="1">
    <location>
        <begin position="10"/>
        <end position="20"/>
    </location>
</feature>
<organism evidence="2 3">
    <name type="scientific">Stephania yunnanensis</name>
    <dbReference type="NCBI Taxonomy" id="152371"/>
    <lineage>
        <taxon>Eukaryota</taxon>
        <taxon>Viridiplantae</taxon>
        <taxon>Streptophyta</taxon>
        <taxon>Embryophyta</taxon>
        <taxon>Tracheophyta</taxon>
        <taxon>Spermatophyta</taxon>
        <taxon>Magnoliopsida</taxon>
        <taxon>Ranunculales</taxon>
        <taxon>Menispermaceae</taxon>
        <taxon>Menispermoideae</taxon>
        <taxon>Cissampelideae</taxon>
        <taxon>Stephania</taxon>
    </lineage>
</organism>
<evidence type="ECO:0000256" key="1">
    <source>
        <dbReference type="SAM" id="MobiDB-lite"/>
    </source>
</evidence>
<dbReference type="AlphaFoldDB" id="A0AAP0ITG4"/>
<dbReference type="EMBL" id="JBBNAF010000008">
    <property type="protein sequence ID" value="KAK9121461.1"/>
    <property type="molecule type" value="Genomic_DNA"/>
</dbReference>
<dbReference type="Proteomes" id="UP001420932">
    <property type="component" value="Unassembled WGS sequence"/>
</dbReference>
<accession>A0AAP0ITG4</accession>
<sequence>MKGATGEDAGGPDDVLEEENEVNHSSGETDNETTPEVEKKKKVTGDELLAESTNASALIMAEEISKATLGISDTITAERDLQKLVLAAMDEVLELWHVEKAIYAVKIMGRNELMEAFMSLSIPYRIEWPCHV</sequence>
<gene>
    <name evidence="2" type="ORF">Syun_019078</name>
</gene>
<comment type="caution">
    <text evidence="2">The sequence shown here is derived from an EMBL/GenBank/DDBJ whole genome shotgun (WGS) entry which is preliminary data.</text>
</comment>
<reference evidence="2 3" key="1">
    <citation type="submission" date="2024-01" db="EMBL/GenBank/DDBJ databases">
        <title>Genome assemblies of Stephania.</title>
        <authorList>
            <person name="Yang L."/>
        </authorList>
    </citation>
    <scope>NUCLEOTIDE SEQUENCE [LARGE SCALE GENOMIC DNA]</scope>
    <source>
        <strain evidence="2">YNDBR</strain>
        <tissue evidence="2">Leaf</tissue>
    </source>
</reference>
<keyword evidence="3" id="KW-1185">Reference proteome</keyword>